<evidence type="ECO:0000313" key="2">
    <source>
        <dbReference type="EMBL" id="USG65142.1"/>
    </source>
</evidence>
<proteinExistence type="predicted"/>
<reference evidence="2" key="1">
    <citation type="submission" date="2022-06" db="EMBL/GenBank/DDBJ databases">
        <title>Genome sequencing of Brevibacillus sp. BB3-R1.</title>
        <authorList>
            <person name="Heo J."/>
            <person name="Lee D."/>
            <person name="Won M."/>
            <person name="Han B.-H."/>
            <person name="Hong S.-B."/>
            <person name="Kwon S.-W."/>
        </authorList>
    </citation>
    <scope>NUCLEOTIDE SEQUENCE</scope>
    <source>
        <strain evidence="2">BB3-R1</strain>
    </source>
</reference>
<keyword evidence="3" id="KW-1185">Reference proteome</keyword>
<name>A0ABY4WD96_9BACL</name>
<accession>A0ABY4WD96</accession>
<dbReference type="RefSeq" id="WP_251872246.1">
    <property type="nucleotide sequence ID" value="NZ_CP098755.1"/>
</dbReference>
<organism evidence="2 3">
    <name type="scientific">Brevibacillus ruminantium</name>
    <dbReference type="NCBI Taxonomy" id="2950604"/>
    <lineage>
        <taxon>Bacteria</taxon>
        <taxon>Bacillati</taxon>
        <taxon>Bacillota</taxon>
        <taxon>Bacilli</taxon>
        <taxon>Bacillales</taxon>
        <taxon>Paenibacillaceae</taxon>
        <taxon>Brevibacillus</taxon>
    </lineage>
</organism>
<evidence type="ECO:0000256" key="1">
    <source>
        <dbReference type="SAM" id="MobiDB-lite"/>
    </source>
</evidence>
<feature type="compositionally biased region" description="Polar residues" evidence="1">
    <location>
        <begin position="37"/>
        <end position="47"/>
    </location>
</feature>
<evidence type="ECO:0000313" key="3">
    <source>
        <dbReference type="Proteomes" id="UP001056500"/>
    </source>
</evidence>
<dbReference type="EMBL" id="CP098755">
    <property type="protein sequence ID" value="USG65142.1"/>
    <property type="molecule type" value="Genomic_DNA"/>
</dbReference>
<dbReference type="Proteomes" id="UP001056500">
    <property type="component" value="Chromosome"/>
</dbReference>
<gene>
    <name evidence="2" type="ORF">NDK47_23965</name>
</gene>
<feature type="region of interest" description="Disordered" evidence="1">
    <location>
        <begin position="37"/>
        <end position="60"/>
    </location>
</feature>
<protein>
    <submittedName>
        <fullName evidence="2">Uncharacterized protein</fullName>
    </submittedName>
</protein>
<sequence>MDMLLKSIEEQKIKTDANGKSLEQKYETFLTDYSRYQKSIQESPQQNPHEKSTQKQYYKF</sequence>